<keyword evidence="4" id="KW-1185">Reference proteome</keyword>
<name>A0A559KIV8_9MOLU</name>
<sequence length="269" mass="32344">MKKIKNFFIFIFIILFLILIMNYQNKNNIHNSQPKYLYQQLSKNLNLVDISEKHKQKTIKDIFEKEPIIIQKIKYILKKSDMLKNLNISSELLNNPIIIKNILYLLAIRLFSEHKFYNFDFNKMSDFGYIFDFLQKNNIVDVFIYVGKNKVALKTIPIQKLPIQKLPILAIIKDEKEFNRILAYVRSKQISGQYEDLNEQIQIYEDLNEQIQIKKEYVEFIFPEEIEKIFFTAAFFMNNSQEDIVEKFENLRAKQKEIEITNLKNNFQQ</sequence>
<feature type="non-terminal residue" evidence="3">
    <location>
        <position position="269"/>
    </location>
</feature>
<evidence type="ECO:0000256" key="2">
    <source>
        <dbReference type="SAM" id="Phobius"/>
    </source>
</evidence>
<feature type="transmembrane region" description="Helical" evidence="2">
    <location>
        <begin position="7"/>
        <end position="24"/>
    </location>
</feature>
<evidence type="ECO:0000313" key="3">
    <source>
        <dbReference type="EMBL" id="TVY12067.1"/>
    </source>
</evidence>
<keyword evidence="1" id="KW-0175">Coiled coil</keyword>
<reference evidence="3 4" key="1">
    <citation type="submission" date="2019-06" db="EMBL/GenBank/DDBJ databases">
        <title>Draft Genome Sequence of Candidatus Phytoplasma pini-Related Strain MDPP: A Resource for Comparative Genomics of Gymnosperm-infecting Phytoplasmas.</title>
        <authorList>
            <person name="Cai W."/>
            <person name="Costanzo S."/>
            <person name="Shao J."/>
            <person name="Zhao Y."/>
            <person name="Davis R."/>
        </authorList>
    </citation>
    <scope>NUCLEOTIDE SEQUENCE [LARGE SCALE GENOMIC DNA]</scope>
    <source>
        <strain evidence="3 4">MDPP</strain>
    </source>
</reference>
<gene>
    <name evidence="3" type="ORF">MDPP_00386</name>
</gene>
<keyword evidence="2" id="KW-0472">Membrane</keyword>
<dbReference type="EMBL" id="VIAE01000016">
    <property type="protein sequence ID" value="TVY12067.1"/>
    <property type="molecule type" value="Genomic_DNA"/>
</dbReference>
<evidence type="ECO:0000313" key="4">
    <source>
        <dbReference type="Proteomes" id="UP000320078"/>
    </source>
</evidence>
<feature type="coiled-coil region" evidence="1">
    <location>
        <begin position="187"/>
        <end position="214"/>
    </location>
</feature>
<organism evidence="3 4">
    <name type="scientific">Candidatus Phytoplasma pini</name>
    <dbReference type="NCBI Taxonomy" id="267362"/>
    <lineage>
        <taxon>Bacteria</taxon>
        <taxon>Bacillati</taxon>
        <taxon>Mycoplasmatota</taxon>
        <taxon>Mollicutes</taxon>
        <taxon>Acholeplasmatales</taxon>
        <taxon>Acholeplasmataceae</taxon>
        <taxon>Candidatus Phytoplasma</taxon>
    </lineage>
</organism>
<protein>
    <submittedName>
        <fullName evidence="3">Uncharacterized protein</fullName>
    </submittedName>
</protein>
<dbReference type="Proteomes" id="UP000320078">
    <property type="component" value="Unassembled WGS sequence"/>
</dbReference>
<keyword evidence="2" id="KW-1133">Transmembrane helix</keyword>
<proteinExistence type="predicted"/>
<comment type="caution">
    <text evidence="3">The sequence shown here is derived from an EMBL/GenBank/DDBJ whole genome shotgun (WGS) entry which is preliminary data.</text>
</comment>
<keyword evidence="2" id="KW-0812">Transmembrane</keyword>
<evidence type="ECO:0000256" key="1">
    <source>
        <dbReference type="SAM" id="Coils"/>
    </source>
</evidence>
<dbReference type="AlphaFoldDB" id="A0A559KIV8"/>
<dbReference type="RefSeq" id="WP_222423873.1">
    <property type="nucleotide sequence ID" value="NZ_VIAE01000016.1"/>
</dbReference>
<accession>A0A559KIV8</accession>